<evidence type="ECO:0000256" key="1">
    <source>
        <dbReference type="SAM" id="MobiDB-lite"/>
    </source>
</evidence>
<keyword evidence="4" id="KW-1185">Reference proteome</keyword>
<comment type="caution">
    <text evidence="3">The sequence shown here is derived from an EMBL/GenBank/DDBJ whole genome shotgun (WGS) entry which is preliminary data.</text>
</comment>
<gene>
    <name evidence="3" type="ORF">GRF29_106g446865</name>
</gene>
<feature type="compositionally biased region" description="Low complexity" evidence="1">
    <location>
        <begin position="308"/>
        <end position="320"/>
    </location>
</feature>
<organism evidence="3 4">
    <name type="scientific">Pseudopithomyces chartarum</name>
    <dbReference type="NCBI Taxonomy" id="1892770"/>
    <lineage>
        <taxon>Eukaryota</taxon>
        <taxon>Fungi</taxon>
        <taxon>Dikarya</taxon>
        <taxon>Ascomycota</taxon>
        <taxon>Pezizomycotina</taxon>
        <taxon>Dothideomycetes</taxon>
        <taxon>Pleosporomycetidae</taxon>
        <taxon>Pleosporales</taxon>
        <taxon>Massarineae</taxon>
        <taxon>Didymosphaeriaceae</taxon>
        <taxon>Pseudopithomyces</taxon>
    </lineage>
</organism>
<sequence>MEPWKSWLAFVAIAAGAAYYYGLLDSFLGKNTDSGPNRGRTLSRSGETKVPDWILSEEKKGAKATKKQATAARKSVKKAVQEVGNKAGAAISSVTSATGAEADNETSDSSSSLANKIPSGKDVSDMLDPKSISNVLKINASEKTQRPAKPQQKKSEPQTKTKKQLQNEKKRQAEKDAVAAAEVERKKLMEKQLAGAREARGEAPGTRYRSSQAPASNAWNKAAAPAANEPVNGQLLDTIDATSTASSATNGTAPTPDSTSYDNLPSEADQIAAALAESAWTTVPKGKKKKTTKANGEAAGEGSDSGIPSEVAPAPVKAAPAPAPKEAKKENKKETAKPASRYEVLSEPISSFSDPRDSDWPVV</sequence>
<feature type="region of interest" description="Disordered" evidence="1">
    <location>
        <begin position="29"/>
        <end position="363"/>
    </location>
</feature>
<feature type="compositionally biased region" description="Basic and acidic residues" evidence="1">
    <location>
        <begin position="153"/>
        <end position="190"/>
    </location>
</feature>
<feature type="compositionally biased region" description="Polar residues" evidence="1">
    <location>
        <begin position="29"/>
        <end position="45"/>
    </location>
</feature>
<feature type="transmembrane region" description="Helical" evidence="2">
    <location>
        <begin position="6"/>
        <end position="24"/>
    </location>
</feature>
<feature type="compositionally biased region" description="Low complexity" evidence="1">
    <location>
        <begin position="213"/>
        <end position="230"/>
    </location>
</feature>
<accession>A0AAN6LUZ9</accession>
<evidence type="ECO:0000313" key="4">
    <source>
        <dbReference type="Proteomes" id="UP001280581"/>
    </source>
</evidence>
<evidence type="ECO:0000256" key="2">
    <source>
        <dbReference type="SAM" id="Phobius"/>
    </source>
</evidence>
<feature type="compositionally biased region" description="Basic and acidic residues" evidence="1">
    <location>
        <begin position="325"/>
        <end position="336"/>
    </location>
</feature>
<dbReference type="Proteomes" id="UP001280581">
    <property type="component" value="Unassembled WGS sequence"/>
</dbReference>
<keyword evidence="2" id="KW-0472">Membrane</keyword>
<feature type="compositionally biased region" description="Basic and acidic residues" evidence="1">
    <location>
        <begin position="46"/>
        <end position="61"/>
    </location>
</feature>
<feature type="compositionally biased region" description="Polar residues" evidence="1">
    <location>
        <begin position="250"/>
        <end position="263"/>
    </location>
</feature>
<dbReference type="EMBL" id="WVTA01000010">
    <property type="protein sequence ID" value="KAK3203726.1"/>
    <property type="molecule type" value="Genomic_DNA"/>
</dbReference>
<name>A0AAN6LUZ9_9PLEO</name>
<reference evidence="3 4" key="1">
    <citation type="submission" date="2021-02" db="EMBL/GenBank/DDBJ databases">
        <title>Genome assembly of Pseudopithomyces chartarum.</title>
        <authorList>
            <person name="Jauregui R."/>
            <person name="Singh J."/>
            <person name="Voisey C."/>
        </authorList>
    </citation>
    <scope>NUCLEOTIDE SEQUENCE [LARGE SCALE GENOMIC DNA]</scope>
    <source>
        <strain evidence="3 4">AGR01</strain>
    </source>
</reference>
<evidence type="ECO:0000313" key="3">
    <source>
        <dbReference type="EMBL" id="KAK3203726.1"/>
    </source>
</evidence>
<protein>
    <submittedName>
        <fullName evidence="3">Uncharacterized protein</fullName>
    </submittedName>
</protein>
<keyword evidence="2" id="KW-1133">Transmembrane helix</keyword>
<keyword evidence="2" id="KW-0812">Transmembrane</keyword>
<feature type="compositionally biased region" description="Basic and acidic residues" evidence="1">
    <location>
        <begin position="354"/>
        <end position="363"/>
    </location>
</feature>
<dbReference type="AlphaFoldDB" id="A0AAN6LUZ9"/>
<proteinExistence type="predicted"/>